<feature type="modified residue" description="N6-(pyridoxal phosphate)lysine" evidence="9">
    <location>
        <position position="242"/>
    </location>
</feature>
<sequence length="396" mass="43333">MSSSEFPDWIEDDLQKLRKEGLFRTRRTFSPLPDGRCLLEGQKLINLSSNDYLNLAHDPRLISAAASALEVMGVGARASALVSGRTEWHAQLEQRLADFERTDAAILFPSGYAANLGVVSAIAGEGDTIYCDRLNHASLVDGCRLAGAAFRVYRHDRLEKLKRELDKKTGEGKTIIVTDSIFSMDGIRAPLVELCDLAEQYHAALVVDEAHGTGVWGETGRGLAEELNVESRVTIRIGTLSKGLGAMGGFVAGSDSLINWLWNRVRTQIYSTALPPAICAAACESLLIIKSEPERKQHLHQLSVFLRQELAHRSLLADVTSSGPIIPVILEDPERTMSIAADLQAAGFLVGAIRPPTVPQGTSRLRISVTSAHQRDDLERFLKALDRSLARYGKSR</sequence>
<dbReference type="NCBIfam" id="TIGR00858">
    <property type="entry name" value="bioF"/>
    <property type="match status" value="1"/>
</dbReference>
<evidence type="ECO:0000256" key="4">
    <source>
        <dbReference type="ARBA" id="ARBA00011738"/>
    </source>
</evidence>
<keyword evidence="6" id="KW-0093">Biotin biosynthesis</keyword>
<evidence type="ECO:0000313" key="13">
    <source>
        <dbReference type="Proteomes" id="UP000263642"/>
    </source>
</evidence>
<comment type="subunit">
    <text evidence="4 10">Homodimer.</text>
</comment>
<evidence type="ECO:0000256" key="8">
    <source>
        <dbReference type="ARBA" id="ARBA00047715"/>
    </source>
</evidence>
<dbReference type="Gene3D" id="3.40.640.10">
    <property type="entry name" value="Type I PLP-dependent aspartate aminotransferase-like (Major domain)"/>
    <property type="match status" value="1"/>
</dbReference>
<dbReference type="InterPro" id="IPR050087">
    <property type="entry name" value="AON_synthase_class-II"/>
</dbReference>
<dbReference type="Proteomes" id="UP000263642">
    <property type="component" value="Unassembled WGS sequence"/>
</dbReference>
<keyword evidence="5 10" id="KW-0808">Transferase</keyword>
<evidence type="ECO:0000256" key="10">
    <source>
        <dbReference type="RuleBase" id="RU003693"/>
    </source>
</evidence>
<dbReference type="GO" id="GO:0008710">
    <property type="term" value="F:8-amino-7-oxononanoate synthase activity"/>
    <property type="evidence" value="ECO:0007669"/>
    <property type="project" value="UniProtKB-UniRule"/>
</dbReference>
<dbReference type="PANTHER" id="PTHR13693">
    <property type="entry name" value="CLASS II AMINOTRANSFERASE/8-AMINO-7-OXONONANOATE SYNTHASE"/>
    <property type="match status" value="1"/>
</dbReference>
<evidence type="ECO:0000256" key="3">
    <source>
        <dbReference type="ARBA" id="ARBA00010008"/>
    </source>
</evidence>
<comment type="cofactor">
    <cofactor evidence="1 9 10">
        <name>pyridoxal 5'-phosphate</name>
        <dbReference type="ChEBI" id="CHEBI:597326"/>
    </cofactor>
</comment>
<evidence type="ECO:0000313" key="12">
    <source>
        <dbReference type="EMBL" id="HCO23198.1"/>
    </source>
</evidence>
<evidence type="ECO:0000256" key="2">
    <source>
        <dbReference type="ARBA" id="ARBA00004746"/>
    </source>
</evidence>
<comment type="similarity">
    <text evidence="3 10">Belongs to the class-II pyridoxal-phosphate-dependent aminotransferase family. BioF subfamily.</text>
</comment>
<gene>
    <name evidence="12" type="primary">bioF</name>
    <name evidence="12" type="ORF">DIT97_09115</name>
</gene>
<comment type="pathway">
    <text evidence="2 10">Cofactor biosynthesis; biotin biosynthesis.</text>
</comment>
<dbReference type="PANTHER" id="PTHR13693:SF100">
    <property type="entry name" value="8-AMINO-7-OXONONANOATE SYNTHASE"/>
    <property type="match status" value="1"/>
</dbReference>
<dbReference type="InterPro" id="IPR015422">
    <property type="entry name" value="PyrdxlP-dep_Trfase_small"/>
</dbReference>
<protein>
    <recommendedName>
        <fullName evidence="10">8-amino-7-ketopelargonate synthase</fullName>
        <ecNumber evidence="10">2.3.1.47</ecNumber>
    </recommendedName>
</protein>
<dbReference type="SUPFAM" id="SSF53383">
    <property type="entry name" value="PLP-dependent transferases"/>
    <property type="match status" value="1"/>
</dbReference>
<dbReference type="GO" id="GO:0030170">
    <property type="term" value="F:pyridoxal phosphate binding"/>
    <property type="evidence" value="ECO:0007669"/>
    <property type="project" value="InterPro"/>
</dbReference>
<evidence type="ECO:0000256" key="7">
    <source>
        <dbReference type="ARBA" id="ARBA00022898"/>
    </source>
</evidence>
<dbReference type="InterPro" id="IPR001917">
    <property type="entry name" value="Aminotrans_II_pyridoxalP_BS"/>
</dbReference>
<comment type="function">
    <text evidence="10">Catalyzes the decarboxylative condensation of pimeloyl-[acyl-carrier protein] and L-alanine to produce 8-amino-7-oxononanoate (AON), [acyl-carrier protein], and carbon dioxide.</text>
</comment>
<dbReference type="EC" id="2.3.1.47" evidence="10"/>
<dbReference type="Gene3D" id="3.90.1150.10">
    <property type="entry name" value="Aspartate Aminotransferase, domain 1"/>
    <property type="match status" value="1"/>
</dbReference>
<evidence type="ECO:0000256" key="1">
    <source>
        <dbReference type="ARBA" id="ARBA00001933"/>
    </source>
</evidence>
<dbReference type="PROSITE" id="PS00599">
    <property type="entry name" value="AA_TRANSFER_CLASS_2"/>
    <property type="match status" value="1"/>
</dbReference>
<keyword evidence="7 9" id="KW-0663">Pyridoxal phosphate</keyword>
<organism evidence="12 13">
    <name type="scientific">Gimesia maris</name>
    <dbReference type="NCBI Taxonomy" id="122"/>
    <lineage>
        <taxon>Bacteria</taxon>
        <taxon>Pseudomonadati</taxon>
        <taxon>Planctomycetota</taxon>
        <taxon>Planctomycetia</taxon>
        <taxon>Planctomycetales</taxon>
        <taxon>Planctomycetaceae</taxon>
        <taxon>Gimesia</taxon>
    </lineage>
</organism>
<comment type="catalytic activity">
    <reaction evidence="8 10">
        <text>6-carboxyhexanoyl-[ACP] + L-alanine + H(+) = (8S)-8-amino-7-oxononanoate + holo-[ACP] + CO2</text>
        <dbReference type="Rhea" id="RHEA:42288"/>
        <dbReference type="Rhea" id="RHEA-COMP:9685"/>
        <dbReference type="Rhea" id="RHEA-COMP:9955"/>
        <dbReference type="ChEBI" id="CHEBI:15378"/>
        <dbReference type="ChEBI" id="CHEBI:16526"/>
        <dbReference type="ChEBI" id="CHEBI:57972"/>
        <dbReference type="ChEBI" id="CHEBI:64479"/>
        <dbReference type="ChEBI" id="CHEBI:78846"/>
        <dbReference type="ChEBI" id="CHEBI:149468"/>
        <dbReference type="EC" id="2.3.1.47"/>
    </reaction>
</comment>
<proteinExistence type="inferred from homology"/>
<dbReference type="GO" id="GO:0009102">
    <property type="term" value="P:biotin biosynthetic process"/>
    <property type="evidence" value="ECO:0007669"/>
    <property type="project" value="UniProtKB-UniRule"/>
</dbReference>
<evidence type="ECO:0000256" key="6">
    <source>
        <dbReference type="ARBA" id="ARBA00022756"/>
    </source>
</evidence>
<dbReference type="InterPro" id="IPR004723">
    <property type="entry name" value="AONS_Archaea/Proteobacteria"/>
</dbReference>
<feature type="domain" description="Aminotransferase class I/classII large" evidence="11">
    <location>
        <begin position="43"/>
        <end position="385"/>
    </location>
</feature>
<dbReference type="AlphaFoldDB" id="A0A3D3R4W0"/>
<evidence type="ECO:0000259" key="11">
    <source>
        <dbReference type="Pfam" id="PF00155"/>
    </source>
</evidence>
<evidence type="ECO:0000256" key="5">
    <source>
        <dbReference type="ARBA" id="ARBA00022679"/>
    </source>
</evidence>
<dbReference type="InterPro" id="IPR015424">
    <property type="entry name" value="PyrdxlP-dep_Trfase"/>
</dbReference>
<dbReference type="EMBL" id="DQAY01000055">
    <property type="protein sequence ID" value="HCO23198.1"/>
    <property type="molecule type" value="Genomic_DNA"/>
</dbReference>
<comment type="caution">
    <text evidence="12">The sequence shown here is derived from an EMBL/GenBank/DDBJ whole genome shotgun (WGS) entry which is preliminary data.</text>
</comment>
<dbReference type="CDD" id="cd06454">
    <property type="entry name" value="KBL_like"/>
    <property type="match status" value="1"/>
</dbReference>
<dbReference type="Pfam" id="PF00155">
    <property type="entry name" value="Aminotran_1_2"/>
    <property type="match status" value="1"/>
</dbReference>
<evidence type="ECO:0000256" key="9">
    <source>
        <dbReference type="PIRSR" id="PIRSR604723-51"/>
    </source>
</evidence>
<name>A0A3D3R4W0_9PLAN</name>
<dbReference type="UniPathway" id="UPA00078"/>
<dbReference type="InterPro" id="IPR015421">
    <property type="entry name" value="PyrdxlP-dep_Trfase_major"/>
</dbReference>
<accession>A0A3D3R4W0</accession>
<dbReference type="InterPro" id="IPR004839">
    <property type="entry name" value="Aminotransferase_I/II_large"/>
</dbReference>
<reference evidence="12 13" key="1">
    <citation type="journal article" date="2018" name="Nat. Biotechnol.">
        <title>A standardized bacterial taxonomy based on genome phylogeny substantially revises the tree of life.</title>
        <authorList>
            <person name="Parks D.H."/>
            <person name="Chuvochina M."/>
            <person name="Waite D.W."/>
            <person name="Rinke C."/>
            <person name="Skarshewski A."/>
            <person name="Chaumeil P.A."/>
            <person name="Hugenholtz P."/>
        </authorList>
    </citation>
    <scope>NUCLEOTIDE SEQUENCE [LARGE SCALE GENOMIC DNA]</scope>
    <source>
        <strain evidence="12">UBA9375</strain>
    </source>
</reference>